<dbReference type="InterPro" id="IPR001841">
    <property type="entry name" value="Znf_RING"/>
</dbReference>
<name>A0A9N9KXJ5_9HELO</name>
<dbReference type="Pfam" id="PF13639">
    <property type="entry name" value="zf-RING_2"/>
    <property type="match status" value="1"/>
</dbReference>
<reference evidence="2" key="1">
    <citation type="submission" date="2021-07" db="EMBL/GenBank/DDBJ databases">
        <authorList>
            <person name="Durling M."/>
        </authorList>
    </citation>
    <scope>NUCLEOTIDE SEQUENCE</scope>
</reference>
<sequence length="377" mass="43475">MGSAFSRGHDTKTRHKNHTYREHIYCSIPLPHDEILKKTYTSTRRIFKSSEVEFQDKKLLDEACFWWPHLESIWNPTDEFQWLMATIIAAHQDAIPASITLAASYLGIARLNGGIIRFPGPEHVRTHITEDGRIWTLVRLYKFLDIRSYAKSQGTQEYFLFRKARLWHRILFNRAYSDSAKNPFKDFCVSVSEMKRMVQRIRHCPPKLDQVNYLTSGGEMVTPLAQADIDQDKRMCPICYLNFPIDWPTLDLRRDGTTDEKILSQAKLEVQNLVKSTFSRFLPPPKDADIKMPTDFLASLHTVTAEIEAFDKMMAELKAGAPEKEEYCNQPVQTTCGHIMGKDCLKSWCEQNPTKSTCPYCRVDLTTPIKVALDLFG</sequence>
<dbReference type="OrthoDB" id="3687364at2759"/>
<dbReference type="Proteomes" id="UP000696280">
    <property type="component" value="Unassembled WGS sequence"/>
</dbReference>
<comment type="caution">
    <text evidence="2">The sequence shown here is derived from an EMBL/GenBank/DDBJ whole genome shotgun (WGS) entry which is preliminary data.</text>
</comment>
<gene>
    <name evidence="2" type="ORF">HYFRA_00006060</name>
</gene>
<keyword evidence="3" id="KW-1185">Reference proteome</keyword>
<dbReference type="Gene3D" id="3.30.40.10">
    <property type="entry name" value="Zinc/RING finger domain, C3HC4 (zinc finger)"/>
    <property type="match status" value="1"/>
</dbReference>
<organism evidence="2 3">
    <name type="scientific">Hymenoscyphus fraxineus</name>
    <dbReference type="NCBI Taxonomy" id="746836"/>
    <lineage>
        <taxon>Eukaryota</taxon>
        <taxon>Fungi</taxon>
        <taxon>Dikarya</taxon>
        <taxon>Ascomycota</taxon>
        <taxon>Pezizomycotina</taxon>
        <taxon>Leotiomycetes</taxon>
        <taxon>Helotiales</taxon>
        <taxon>Helotiaceae</taxon>
        <taxon>Hymenoscyphus</taxon>
    </lineage>
</organism>
<accession>A0A9N9KXJ5</accession>
<feature type="domain" description="RING-type" evidence="1">
    <location>
        <begin position="330"/>
        <end position="362"/>
    </location>
</feature>
<evidence type="ECO:0000259" key="1">
    <source>
        <dbReference type="Pfam" id="PF13639"/>
    </source>
</evidence>
<dbReference type="AlphaFoldDB" id="A0A9N9KXJ5"/>
<protein>
    <recommendedName>
        <fullName evidence="1">RING-type domain-containing protein</fullName>
    </recommendedName>
</protein>
<dbReference type="EMBL" id="CAJVRL010000056">
    <property type="protein sequence ID" value="CAG8954433.1"/>
    <property type="molecule type" value="Genomic_DNA"/>
</dbReference>
<dbReference type="SUPFAM" id="SSF57850">
    <property type="entry name" value="RING/U-box"/>
    <property type="match status" value="1"/>
</dbReference>
<dbReference type="InterPro" id="IPR013083">
    <property type="entry name" value="Znf_RING/FYVE/PHD"/>
</dbReference>
<proteinExistence type="predicted"/>
<evidence type="ECO:0000313" key="2">
    <source>
        <dbReference type="EMBL" id="CAG8954433.1"/>
    </source>
</evidence>
<evidence type="ECO:0000313" key="3">
    <source>
        <dbReference type="Proteomes" id="UP000696280"/>
    </source>
</evidence>